<feature type="compositionally biased region" description="Low complexity" evidence="1">
    <location>
        <begin position="169"/>
        <end position="193"/>
    </location>
</feature>
<evidence type="ECO:0000313" key="3">
    <source>
        <dbReference type="Proteomes" id="UP000452235"/>
    </source>
</evidence>
<dbReference type="Proteomes" id="UP000452235">
    <property type="component" value="Unassembled WGS sequence"/>
</dbReference>
<evidence type="ECO:0000256" key="1">
    <source>
        <dbReference type="SAM" id="MobiDB-lite"/>
    </source>
</evidence>
<accession>A0A5M3Z860</accession>
<dbReference type="EMBL" id="BLJY01000009">
    <property type="protein sequence ID" value="GFF19005.1"/>
    <property type="molecule type" value="Genomic_DNA"/>
</dbReference>
<feature type="compositionally biased region" description="Low complexity" evidence="1">
    <location>
        <begin position="33"/>
        <end position="45"/>
    </location>
</feature>
<feature type="compositionally biased region" description="Polar residues" evidence="1">
    <location>
        <begin position="123"/>
        <end position="133"/>
    </location>
</feature>
<organism evidence="2 3">
    <name type="scientific">Aspergillus terreus</name>
    <dbReference type="NCBI Taxonomy" id="33178"/>
    <lineage>
        <taxon>Eukaryota</taxon>
        <taxon>Fungi</taxon>
        <taxon>Dikarya</taxon>
        <taxon>Ascomycota</taxon>
        <taxon>Pezizomycotina</taxon>
        <taxon>Eurotiomycetes</taxon>
        <taxon>Eurotiomycetidae</taxon>
        <taxon>Eurotiales</taxon>
        <taxon>Aspergillaceae</taxon>
        <taxon>Aspergillus</taxon>
        <taxon>Aspergillus subgen. Circumdati</taxon>
    </lineage>
</organism>
<feature type="compositionally biased region" description="Basic and acidic residues" evidence="1">
    <location>
        <begin position="1"/>
        <end position="14"/>
    </location>
</feature>
<feature type="compositionally biased region" description="Low complexity" evidence="1">
    <location>
        <begin position="72"/>
        <end position="95"/>
    </location>
</feature>
<dbReference type="OrthoDB" id="5337545at2759"/>
<name>A0A5M3Z860_ASPTE</name>
<sequence length="358" mass="37655">MSDQKRGTDQDPSKPPRNPPTTTDPPSQPQPPSQSQQQQQQQPPSLASRIQSSAAGLARNAFSGASSADAHLLSGSSTTSKPSSSAASTAALSAAHQYTQETSSSSAAAANNATTTHPGETFRSAQGQYTQHTAGGFELPPLTTDEFAHAPIDVSDTNLPPATKGKGKQPATQSPTPSSATATATATEPTLLESDGDAVVSLLTSSTFSPEFPNEAGAEPFEPVETDLSETLSPAELEMIQSFRRQLHQTDPSYSEQGQRQAHLTSLSLVPDIDTILSSAPSSTLADATALRDAVLTGLPGAADWVAVEDRYHDEVWGYLRPALEAAKKEMEEDKARGSGEEGPAVRRLKMILKHMQA</sequence>
<feature type="region of interest" description="Disordered" evidence="1">
    <location>
        <begin position="1"/>
        <end position="193"/>
    </location>
</feature>
<evidence type="ECO:0000313" key="2">
    <source>
        <dbReference type="EMBL" id="GFF19005.1"/>
    </source>
</evidence>
<feature type="compositionally biased region" description="Pro residues" evidence="1">
    <location>
        <begin position="15"/>
        <end position="32"/>
    </location>
</feature>
<reference evidence="2 3" key="1">
    <citation type="submission" date="2020-01" db="EMBL/GenBank/DDBJ databases">
        <title>Aspergillus terreus IFO 6365 whole genome shotgun sequence.</title>
        <authorList>
            <person name="Kanamasa S."/>
            <person name="Takahashi H."/>
        </authorList>
    </citation>
    <scope>NUCLEOTIDE SEQUENCE [LARGE SCALE GENOMIC DNA]</scope>
    <source>
        <strain evidence="2 3">IFO 6365</strain>
    </source>
</reference>
<proteinExistence type="predicted"/>
<gene>
    <name evidence="2" type="ORF">ATEIFO6365_0009036800</name>
</gene>
<keyword evidence="3" id="KW-1185">Reference proteome</keyword>
<dbReference type="AlphaFoldDB" id="A0A5M3Z860"/>
<feature type="compositionally biased region" description="Low complexity" evidence="1">
    <location>
        <begin position="102"/>
        <end position="116"/>
    </location>
</feature>
<comment type="caution">
    <text evidence="2">The sequence shown here is derived from an EMBL/GenBank/DDBJ whole genome shotgun (WGS) entry which is preliminary data.</text>
</comment>
<protein>
    <submittedName>
        <fullName evidence="2">Uncharacterized protein</fullName>
    </submittedName>
</protein>